<comment type="caution">
    <text evidence="1">The sequence shown here is derived from an EMBL/GenBank/DDBJ whole genome shotgun (WGS) entry which is preliminary data.</text>
</comment>
<organism evidence="1 2">
    <name type="scientific">Mythimna loreyi</name>
    <dbReference type="NCBI Taxonomy" id="667449"/>
    <lineage>
        <taxon>Eukaryota</taxon>
        <taxon>Metazoa</taxon>
        <taxon>Ecdysozoa</taxon>
        <taxon>Arthropoda</taxon>
        <taxon>Hexapoda</taxon>
        <taxon>Insecta</taxon>
        <taxon>Pterygota</taxon>
        <taxon>Neoptera</taxon>
        <taxon>Endopterygota</taxon>
        <taxon>Lepidoptera</taxon>
        <taxon>Glossata</taxon>
        <taxon>Ditrysia</taxon>
        <taxon>Noctuoidea</taxon>
        <taxon>Noctuidae</taxon>
        <taxon>Noctuinae</taxon>
        <taxon>Hadenini</taxon>
        <taxon>Mythimna</taxon>
    </lineage>
</organism>
<protein>
    <submittedName>
        <fullName evidence="1">Uncharacterized protein</fullName>
    </submittedName>
</protein>
<dbReference type="Proteomes" id="UP001231649">
    <property type="component" value="Chromosome 9"/>
</dbReference>
<gene>
    <name evidence="1" type="ORF">PYW08_016592</name>
</gene>
<evidence type="ECO:0000313" key="1">
    <source>
        <dbReference type="EMBL" id="KAJ8728207.1"/>
    </source>
</evidence>
<proteinExistence type="predicted"/>
<sequence length="144" mass="17297">MEKYFLALALTLLYPLLANSLEEESNFVFELKDAPAVYRQFAKRYNRTFKSEYDYNQRYTNFVQTLRYINSINSQGDTLQKVLPNQFADYSDNERVMYLRQHFKHVNPDLKQFLRMNDDSEDEEDVMDSDPEQPKIDKNGVRIW</sequence>
<evidence type="ECO:0000313" key="2">
    <source>
        <dbReference type="Proteomes" id="UP001231649"/>
    </source>
</evidence>
<accession>A0ACC2QZV2</accession>
<reference evidence="1" key="1">
    <citation type="submission" date="2023-03" db="EMBL/GenBank/DDBJ databases">
        <title>Chromosome-level genomes of two armyworms, Mythimna separata and Mythimna loreyi, provide insights into the biosynthesis and reception of sex pheromones.</title>
        <authorList>
            <person name="Zhao H."/>
        </authorList>
    </citation>
    <scope>NUCLEOTIDE SEQUENCE</scope>
    <source>
        <strain evidence="1">BeijingLab</strain>
    </source>
</reference>
<dbReference type="EMBL" id="CM056785">
    <property type="protein sequence ID" value="KAJ8728207.1"/>
    <property type="molecule type" value="Genomic_DNA"/>
</dbReference>
<keyword evidence="2" id="KW-1185">Reference proteome</keyword>
<name>A0ACC2QZV2_9NEOP</name>